<accession>A0A6N2V6Z8</accession>
<evidence type="ECO:0000256" key="2">
    <source>
        <dbReference type="ARBA" id="ARBA00023015"/>
    </source>
</evidence>
<keyword evidence="4" id="KW-0804">Transcription</keyword>
<sequence>MTIKEMEDKTGLNRSSIRFYEKEGLISPDRNKKNGYREYTNQDMKDIQKIAYLRTLGISIEDISYAMQGKKSLKDIIQKRRETLDTDMLDAENAKSICEQLLREKELSYENLDITAYTPETSEYWEQNKQLLKVDTVSFFYLWGGFLIWLLITGVSLFTAFLVYPNLPDYIPIQWNKTQVSSLAGKTFIFFYPLVCLITRFGLRFCLRWKIASNNQHINETVSDYLSNSFCFVMLSVEIFTILFIHGYVQNIVLLFVFDSIVLLGILVRALIKLSS</sequence>
<reference evidence="7" key="1">
    <citation type="submission" date="2019-11" db="EMBL/GenBank/DDBJ databases">
        <authorList>
            <person name="Feng L."/>
        </authorList>
    </citation>
    <scope>NUCLEOTIDE SEQUENCE</scope>
    <source>
        <strain evidence="7">BhanseniiLFYP23</strain>
    </source>
</reference>
<dbReference type="SMART" id="SM00422">
    <property type="entry name" value="HTH_MERR"/>
    <property type="match status" value="1"/>
</dbReference>
<keyword evidence="5" id="KW-1133">Transmembrane helix</keyword>
<dbReference type="PROSITE" id="PS50937">
    <property type="entry name" value="HTH_MERR_2"/>
    <property type="match status" value="1"/>
</dbReference>
<feature type="transmembrane region" description="Helical" evidence="5">
    <location>
        <begin position="139"/>
        <end position="163"/>
    </location>
</feature>
<dbReference type="PANTHER" id="PTHR30204:SF69">
    <property type="entry name" value="MERR-FAMILY TRANSCRIPTIONAL REGULATOR"/>
    <property type="match status" value="1"/>
</dbReference>
<dbReference type="Gene3D" id="1.10.1660.10">
    <property type="match status" value="1"/>
</dbReference>
<dbReference type="InterPro" id="IPR000551">
    <property type="entry name" value="MerR-type_HTH_dom"/>
</dbReference>
<feature type="transmembrane region" description="Helical" evidence="5">
    <location>
        <begin position="224"/>
        <end position="246"/>
    </location>
</feature>
<protein>
    <submittedName>
        <fullName evidence="7">HTH-type transcriptional regulator CueR</fullName>
    </submittedName>
</protein>
<proteinExistence type="predicted"/>
<keyword evidence="3" id="KW-0238">DNA-binding</keyword>
<evidence type="ECO:0000256" key="5">
    <source>
        <dbReference type="SAM" id="Phobius"/>
    </source>
</evidence>
<evidence type="ECO:0000256" key="1">
    <source>
        <dbReference type="ARBA" id="ARBA00022491"/>
    </source>
</evidence>
<gene>
    <name evidence="7" type="primary">cueR_1</name>
    <name evidence="7" type="ORF">BHLFYP23_00902</name>
</gene>
<keyword evidence="5" id="KW-0472">Membrane</keyword>
<keyword evidence="2" id="KW-0805">Transcription regulation</keyword>
<dbReference type="Pfam" id="PF13411">
    <property type="entry name" value="MerR_1"/>
    <property type="match status" value="1"/>
</dbReference>
<dbReference type="GO" id="GO:0003700">
    <property type="term" value="F:DNA-binding transcription factor activity"/>
    <property type="evidence" value="ECO:0007669"/>
    <property type="project" value="InterPro"/>
</dbReference>
<dbReference type="InterPro" id="IPR009061">
    <property type="entry name" value="DNA-bd_dom_put_sf"/>
</dbReference>
<evidence type="ECO:0000259" key="6">
    <source>
        <dbReference type="PROSITE" id="PS50937"/>
    </source>
</evidence>
<dbReference type="SUPFAM" id="SSF46955">
    <property type="entry name" value="Putative DNA-binding domain"/>
    <property type="match status" value="1"/>
</dbReference>
<dbReference type="PANTHER" id="PTHR30204">
    <property type="entry name" value="REDOX-CYCLING DRUG-SENSING TRANSCRIPTIONAL ACTIVATOR SOXR"/>
    <property type="match status" value="1"/>
</dbReference>
<dbReference type="GO" id="GO:0003677">
    <property type="term" value="F:DNA binding"/>
    <property type="evidence" value="ECO:0007669"/>
    <property type="project" value="UniProtKB-KW"/>
</dbReference>
<organism evidence="7">
    <name type="scientific">Blautia hansenii</name>
    <name type="common">Ruminococcus hansenii</name>
    <dbReference type="NCBI Taxonomy" id="1322"/>
    <lineage>
        <taxon>Bacteria</taxon>
        <taxon>Bacillati</taxon>
        <taxon>Bacillota</taxon>
        <taxon>Clostridia</taxon>
        <taxon>Lachnospirales</taxon>
        <taxon>Lachnospiraceae</taxon>
        <taxon>Blautia</taxon>
    </lineage>
</organism>
<evidence type="ECO:0000256" key="3">
    <source>
        <dbReference type="ARBA" id="ARBA00023125"/>
    </source>
</evidence>
<keyword evidence="5" id="KW-0812">Transmembrane</keyword>
<feature type="transmembrane region" description="Helical" evidence="5">
    <location>
        <begin position="183"/>
        <end position="203"/>
    </location>
</feature>
<evidence type="ECO:0000256" key="4">
    <source>
        <dbReference type="ARBA" id="ARBA00023163"/>
    </source>
</evidence>
<dbReference type="AlphaFoldDB" id="A0A6N2V6Z8"/>
<dbReference type="CDD" id="cd00592">
    <property type="entry name" value="HTH_MerR-like"/>
    <property type="match status" value="1"/>
</dbReference>
<feature type="transmembrane region" description="Helical" evidence="5">
    <location>
        <begin position="252"/>
        <end position="272"/>
    </location>
</feature>
<dbReference type="RefSeq" id="WP_022239218.1">
    <property type="nucleotide sequence ID" value="NZ_CACRSY010000015.1"/>
</dbReference>
<feature type="domain" description="HTH merR-type" evidence="6">
    <location>
        <begin position="1"/>
        <end position="69"/>
    </location>
</feature>
<dbReference type="InterPro" id="IPR047057">
    <property type="entry name" value="MerR_fam"/>
</dbReference>
<name>A0A6N2V6Z8_BLAHA</name>
<evidence type="ECO:0000313" key="7">
    <source>
        <dbReference type="EMBL" id="VYT26179.1"/>
    </source>
</evidence>
<dbReference type="EMBL" id="CACRSY010000015">
    <property type="protein sequence ID" value="VYT26179.1"/>
    <property type="molecule type" value="Genomic_DNA"/>
</dbReference>
<keyword evidence="1" id="KW-0678">Repressor</keyword>